<protein>
    <submittedName>
        <fullName evidence="4">1303_t:CDS:1</fullName>
    </submittedName>
</protein>
<keyword evidence="1" id="KW-0862">Zinc</keyword>
<keyword evidence="1" id="KW-0863">Zinc-finger</keyword>
<evidence type="ECO:0000256" key="2">
    <source>
        <dbReference type="SAM" id="MobiDB-lite"/>
    </source>
</evidence>
<sequence length="422" mass="47224">MSSDFGIPTPPAFESFDGKDQFFLDNPSVSEKDVEKDSNNIDPIDQLILTAPPSVHDNTDGSDEPSTPTSPDPVAQSGSRYLIHNSFLSTFIPQVAAAHQIKIPDSYSFLSRATSSVDSIASTISSTISSKRKRKGIPLRSPNRDDVESDPEQIVKDSTISTIHQDKMKGPTAFIIHRPVLLPDIIKSFSQARRSKMRTRPVTRAKNKRESQELELLKLTGLDHIIDTPDNNGTNKNEEETGINSSRRDKQINRTNNHNGNLTYYRNSNQRRASMSVSSLSSIPTSELSDYDLNSDNFGDDEDDPDFAPPTKKRKGEHSSSKYYPNSSSSTLHMTHRRESGNKTKVCASCRTRSTPCWRPGWRPDLFLCNSCGLRYKKTKCVCTNSECRYIPLKSEYNAMFKKPKNGDSPDLKRCCKCATVL</sequence>
<dbReference type="InterPro" id="IPR013088">
    <property type="entry name" value="Znf_NHR/GATA"/>
</dbReference>
<dbReference type="OrthoDB" id="2162994at2759"/>
<feature type="compositionally biased region" description="Low complexity" evidence="2">
    <location>
        <begin position="274"/>
        <end position="297"/>
    </location>
</feature>
<feature type="region of interest" description="Disordered" evidence="2">
    <location>
        <begin position="224"/>
        <end position="340"/>
    </location>
</feature>
<dbReference type="Proteomes" id="UP000789759">
    <property type="component" value="Unassembled WGS sequence"/>
</dbReference>
<reference evidence="4" key="1">
    <citation type="submission" date="2021-06" db="EMBL/GenBank/DDBJ databases">
        <authorList>
            <person name="Kallberg Y."/>
            <person name="Tangrot J."/>
            <person name="Rosling A."/>
        </authorList>
    </citation>
    <scope>NUCLEOTIDE SEQUENCE</scope>
    <source>
        <strain evidence="4">FL966</strain>
    </source>
</reference>
<feature type="compositionally biased region" description="Low complexity" evidence="2">
    <location>
        <begin position="64"/>
        <end position="73"/>
    </location>
</feature>
<feature type="compositionally biased region" description="Polar residues" evidence="2">
    <location>
        <begin position="253"/>
        <end position="273"/>
    </location>
</feature>
<feature type="compositionally biased region" description="Low complexity" evidence="2">
    <location>
        <begin position="321"/>
        <end position="330"/>
    </location>
</feature>
<dbReference type="PROSITE" id="PS50114">
    <property type="entry name" value="GATA_ZN_FINGER_2"/>
    <property type="match status" value="1"/>
</dbReference>
<dbReference type="Pfam" id="PF00320">
    <property type="entry name" value="GATA"/>
    <property type="match status" value="1"/>
</dbReference>
<feature type="domain" description="GATA-type" evidence="3">
    <location>
        <begin position="341"/>
        <end position="377"/>
    </location>
</feature>
<gene>
    <name evidence="4" type="ORF">CPELLU_LOCUS11576</name>
</gene>
<feature type="compositionally biased region" description="Basic residues" evidence="2">
    <location>
        <begin position="193"/>
        <end position="207"/>
    </location>
</feature>
<keyword evidence="1" id="KW-0479">Metal-binding</keyword>
<feature type="region of interest" description="Disordered" evidence="2">
    <location>
        <begin position="1"/>
        <end position="77"/>
    </location>
</feature>
<evidence type="ECO:0000313" key="5">
    <source>
        <dbReference type="Proteomes" id="UP000789759"/>
    </source>
</evidence>
<feature type="region of interest" description="Disordered" evidence="2">
    <location>
        <begin position="192"/>
        <end position="211"/>
    </location>
</feature>
<dbReference type="CDD" id="cd00202">
    <property type="entry name" value="ZnF_GATA"/>
    <property type="match status" value="1"/>
</dbReference>
<proteinExistence type="predicted"/>
<dbReference type="InterPro" id="IPR000679">
    <property type="entry name" value="Znf_GATA"/>
</dbReference>
<comment type="caution">
    <text evidence="4">The sequence shown here is derived from an EMBL/GenBank/DDBJ whole genome shotgun (WGS) entry which is preliminary data.</text>
</comment>
<dbReference type="SUPFAM" id="SSF57716">
    <property type="entry name" value="Glucocorticoid receptor-like (DNA-binding domain)"/>
    <property type="match status" value="1"/>
</dbReference>
<dbReference type="SMART" id="SM00401">
    <property type="entry name" value="ZnF_GATA"/>
    <property type="match status" value="1"/>
</dbReference>
<dbReference type="AlphaFoldDB" id="A0A9N9EX47"/>
<evidence type="ECO:0000313" key="4">
    <source>
        <dbReference type="EMBL" id="CAG8696229.1"/>
    </source>
</evidence>
<dbReference type="EMBL" id="CAJVQA010010382">
    <property type="protein sequence ID" value="CAG8696229.1"/>
    <property type="molecule type" value="Genomic_DNA"/>
</dbReference>
<evidence type="ECO:0000259" key="3">
    <source>
        <dbReference type="PROSITE" id="PS50114"/>
    </source>
</evidence>
<feature type="region of interest" description="Disordered" evidence="2">
    <location>
        <begin position="124"/>
        <end position="152"/>
    </location>
</feature>
<name>A0A9N9EX47_9GLOM</name>
<organism evidence="4 5">
    <name type="scientific">Cetraspora pellucida</name>
    <dbReference type="NCBI Taxonomy" id="1433469"/>
    <lineage>
        <taxon>Eukaryota</taxon>
        <taxon>Fungi</taxon>
        <taxon>Fungi incertae sedis</taxon>
        <taxon>Mucoromycota</taxon>
        <taxon>Glomeromycotina</taxon>
        <taxon>Glomeromycetes</taxon>
        <taxon>Diversisporales</taxon>
        <taxon>Gigasporaceae</taxon>
        <taxon>Cetraspora</taxon>
    </lineage>
</organism>
<accession>A0A9N9EX47</accession>
<dbReference type="Gene3D" id="3.30.50.10">
    <property type="entry name" value="Erythroid Transcription Factor GATA-1, subunit A"/>
    <property type="match status" value="1"/>
</dbReference>
<dbReference type="PROSITE" id="PS00344">
    <property type="entry name" value="GATA_ZN_FINGER_1"/>
    <property type="match status" value="1"/>
</dbReference>
<evidence type="ECO:0000256" key="1">
    <source>
        <dbReference type="PROSITE-ProRule" id="PRU00094"/>
    </source>
</evidence>
<keyword evidence="5" id="KW-1185">Reference proteome</keyword>
<feature type="compositionally biased region" description="Basic and acidic residues" evidence="2">
    <location>
        <begin position="30"/>
        <end position="39"/>
    </location>
</feature>
<dbReference type="GO" id="GO:0043565">
    <property type="term" value="F:sequence-specific DNA binding"/>
    <property type="evidence" value="ECO:0007669"/>
    <property type="project" value="InterPro"/>
</dbReference>
<dbReference type="GO" id="GO:0008270">
    <property type="term" value="F:zinc ion binding"/>
    <property type="evidence" value="ECO:0007669"/>
    <property type="project" value="UniProtKB-KW"/>
</dbReference>
<dbReference type="GO" id="GO:0006355">
    <property type="term" value="P:regulation of DNA-templated transcription"/>
    <property type="evidence" value="ECO:0007669"/>
    <property type="project" value="InterPro"/>
</dbReference>